<protein>
    <submittedName>
        <fullName evidence="2">TPR repeat protein</fullName>
    </submittedName>
</protein>
<dbReference type="Gene3D" id="1.25.40.10">
    <property type="entry name" value="Tetratricopeptide repeat domain"/>
    <property type="match status" value="1"/>
</dbReference>
<comment type="caution">
    <text evidence="2">The sequence shown here is derived from an EMBL/GenBank/DDBJ whole genome shotgun (WGS) entry which is preliminary data.</text>
</comment>
<dbReference type="InterPro" id="IPR006597">
    <property type="entry name" value="Sel1-like"/>
</dbReference>
<evidence type="ECO:0000313" key="3">
    <source>
        <dbReference type="Proteomes" id="UP000295247"/>
    </source>
</evidence>
<dbReference type="RefSeq" id="WP_132229774.1">
    <property type="nucleotide sequence ID" value="NZ_NRRH01000009.1"/>
</dbReference>
<reference evidence="2 3" key="1">
    <citation type="submission" date="2019-03" db="EMBL/GenBank/DDBJ databases">
        <title>Genomic Encyclopedia of Type Strains, Phase IV (KMG-IV): sequencing the most valuable type-strain genomes for metagenomic binning, comparative biology and taxonomic classification.</title>
        <authorList>
            <person name="Goeker M."/>
        </authorList>
    </citation>
    <scope>NUCLEOTIDE SEQUENCE [LARGE SCALE GENOMIC DNA]</scope>
    <source>
        <strain evidence="2 3">DSM 203</strain>
    </source>
</reference>
<gene>
    <name evidence="2" type="ORF">EDC29_106108</name>
</gene>
<keyword evidence="1" id="KW-1133">Transmembrane helix</keyword>
<sequence length="752" mass="82384">MDWLHDLLARDVLRGLGEWSDHAIRWIATFFDQQSKPLATLSAVITVLMAVATVLSWLRRRLAVARGAEARLLLSTPTDSATLNRYSARAVTVLGRDREWGELLRFLKAESAFCWLQLAGSGGQGKSRLALELIDQAQGKGWVAGFLDVEDIRRFGDGWTKWWPDRPHLIVIDYIIGREAEIKPVLQGLARRARLIRRRRRGRVRVLLLERQRWDRGGIGGARHAVGGADPAPAIAGEARAEWFIRLAEHHDGSDAVLMESRFERGVIELCKLDQAALVEIVRAVARQAAPAPEPMLPDAALIAEQLARIDGEGRPLYAYFLGQMLADGGKNTGWQRDDLLAATLNREQGARWRRCLGEGDLPCLGDGSGAERMAVLATITGGLDCVDAVRRGLLSPLSSTLRRQVLVLVDGCLDQCATGPSHQIPPVLPDLLGEWFVLSAFDKGVAPEELMDRAWRLAPRATAGFLQRIVQDFPEHPVTALLLELAPPEPPAWEALVEAASTILAHLHRARRPFPEQMTRALIAAAETGDGRAMSNLGVCYHTGQGLPVNLHEAVRWYRRAAEAGVGRAMTNLGLCHERGDGVVADPAEAVRWYRRGAEVGHGRAMVHLGVHYSTGQGVPQSVEEAVRWYLQGARAGDGRAMALLGICYQGGQGVARDIDVALDWFRRGAEAGDCGAMVSLGVCYHTGQGVPLDLRMAECWYRRGAEAGSEVARQRLGLIQSETDTARPEVAALGVEDIRTSQPNFTYIQA</sequence>
<dbReference type="PANTHER" id="PTHR11102:SF160">
    <property type="entry name" value="ERAD-ASSOCIATED E3 UBIQUITIN-PROTEIN LIGASE COMPONENT HRD3"/>
    <property type="match status" value="1"/>
</dbReference>
<dbReference type="InterPro" id="IPR050767">
    <property type="entry name" value="Sel1_AlgK"/>
</dbReference>
<dbReference type="InterPro" id="IPR011990">
    <property type="entry name" value="TPR-like_helical_dom_sf"/>
</dbReference>
<feature type="transmembrane region" description="Helical" evidence="1">
    <location>
        <begin position="38"/>
        <end position="58"/>
    </location>
</feature>
<organism evidence="2 3">
    <name type="scientific">Marichromatium gracile</name>
    <name type="common">Chromatium gracile</name>
    <dbReference type="NCBI Taxonomy" id="1048"/>
    <lineage>
        <taxon>Bacteria</taxon>
        <taxon>Pseudomonadati</taxon>
        <taxon>Pseudomonadota</taxon>
        <taxon>Gammaproteobacteria</taxon>
        <taxon>Chromatiales</taxon>
        <taxon>Chromatiaceae</taxon>
        <taxon>Marichromatium</taxon>
    </lineage>
</organism>
<keyword evidence="1" id="KW-0812">Transmembrane</keyword>
<accession>A0A4R4A9X4</accession>
<evidence type="ECO:0000256" key="1">
    <source>
        <dbReference type="SAM" id="Phobius"/>
    </source>
</evidence>
<dbReference type="SUPFAM" id="SSF81901">
    <property type="entry name" value="HCP-like"/>
    <property type="match status" value="1"/>
</dbReference>
<keyword evidence="1" id="KW-0472">Membrane</keyword>
<dbReference type="Proteomes" id="UP000295247">
    <property type="component" value="Unassembled WGS sequence"/>
</dbReference>
<dbReference type="Pfam" id="PF08238">
    <property type="entry name" value="Sel1"/>
    <property type="match status" value="5"/>
</dbReference>
<name>A0A4R4A9X4_MARGR</name>
<dbReference type="EMBL" id="SMDC01000006">
    <property type="protein sequence ID" value="TCW35544.1"/>
    <property type="molecule type" value="Genomic_DNA"/>
</dbReference>
<evidence type="ECO:0000313" key="2">
    <source>
        <dbReference type="EMBL" id="TCW35544.1"/>
    </source>
</evidence>
<dbReference type="PANTHER" id="PTHR11102">
    <property type="entry name" value="SEL-1-LIKE PROTEIN"/>
    <property type="match status" value="1"/>
</dbReference>
<dbReference type="SMART" id="SM00671">
    <property type="entry name" value="SEL1"/>
    <property type="match status" value="5"/>
</dbReference>
<dbReference type="AlphaFoldDB" id="A0A4R4A9X4"/>
<proteinExistence type="predicted"/>